<protein>
    <submittedName>
        <fullName evidence="1">Uncharacterized protein</fullName>
    </submittedName>
</protein>
<accession>A0A2P5K6G4</accession>
<dbReference type="RefSeq" id="WP_199180538.1">
    <property type="nucleotide sequence ID" value="NZ_CP062179.1"/>
</dbReference>
<evidence type="ECO:0000313" key="1">
    <source>
        <dbReference type="EMBL" id="PPB80123.1"/>
    </source>
</evidence>
<dbReference type="AlphaFoldDB" id="A0A2P5K6G4"/>
<comment type="caution">
    <text evidence="1">The sequence shown here is derived from an EMBL/GenBank/DDBJ whole genome shotgun (WGS) entry which is preliminary data.</text>
</comment>
<sequence>MLPIVFALAQFAPQIAQWIGGGRAEQVAQKVVTIAQTVTGTSTPEQTLAAIQTNPELVHQFQKLMVESQGKLQCIAAELEKASTTANVETAKMNAADRANARRMTLTAQGRIPRNPACLCTSALFFVTDAHFWLSFSRTPVKTLDFGVFVNIKGVVIEMNLGEKSFRLVPYGEKAGRNVCQLRDRSGYLCYNSSAKFYGGP</sequence>
<keyword evidence="2" id="KW-1185">Reference proteome</keyword>
<name>A0A2P5K6G4_9BURK</name>
<dbReference type="Proteomes" id="UP000243096">
    <property type="component" value="Unassembled WGS sequence"/>
</dbReference>
<organism evidence="1 2">
    <name type="scientific">Mycetohabitans endofungorum</name>
    <dbReference type="NCBI Taxonomy" id="417203"/>
    <lineage>
        <taxon>Bacteria</taxon>
        <taxon>Pseudomonadati</taxon>
        <taxon>Pseudomonadota</taxon>
        <taxon>Betaproteobacteria</taxon>
        <taxon>Burkholderiales</taxon>
        <taxon>Burkholderiaceae</taxon>
        <taxon>Mycetohabitans</taxon>
    </lineage>
</organism>
<gene>
    <name evidence="1" type="ORF">B0O95_1432</name>
</gene>
<dbReference type="EMBL" id="PRDW01000043">
    <property type="protein sequence ID" value="PPB80123.1"/>
    <property type="molecule type" value="Genomic_DNA"/>
</dbReference>
<evidence type="ECO:0000313" key="2">
    <source>
        <dbReference type="Proteomes" id="UP000243096"/>
    </source>
</evidence>
<reference evidence="1 2" key="1">
    <citation type="submission" date="2018-01" db="EMBL/GenBank/DDBJ databases">
        <title>Genomic Encyclopedia of Type Strains, Phase III (KMG-III): the genomes of soil and plant-associated and newly described type strains.</title>
        <authorList>
            <person name="Whitman W."/>
        </authorList>
    </citation>
    <scope>NUCLEOTIDE SEQUENCE [LARGE SCALE GENOMIC DNA]</scope>
    <source>
        <strain evidence="1 2">HKI456</strain>
    </source>
</reference>
<proteinExistence type="predicted"/>